<dbReference type="EMBL" id="SNVJ01000015">
    <property type="protein sequence ID" value="MXP64862.1"/>
    <property type="molecule type" value="Genomic_DNA"/>
</dbReference>
<evidence type="ECO:0000256" key="1">
    <source>
        <dbReference type="SAM" id="MobiDB-lite"/>
    </source>
</evidence>
<dbReference type="OrthoDB" id="7281586at2"/>
<keyword evidence="2" id="KW-0732">Signal</keyword>
<feature type="compositionally biased region" description="Low complexity" evidence="1">
    <location>
        <begin position="96"/>
        <end position="105"/>
    </location>
</feature>
<keyword evidence="4" id="KW-1185">Reference proteome</keyword>
<evidence type="ECO:0008006" key="5">
    <source>
        <dbReference type="Google" id="ProtNLM"/>
    </source>
</evidence>
<dbReference type="RefSeq" id="WP_160938269.1">
    <property type="nucleotide sequence ID" value="NZ_SNVJ01000015.1"/>
</dbReference>
<feature type="signal peptide" evidence="2">
    <location>
        <begin position="1"/>
        <end position="23"/>
    </location>
</feature>
<feature type="region of interest" description="Disordered" evidence="1">
    <location>
        <begin position="20"/>
        <end position="48"/>
    </location>
</feature>
<dbReference type="AlphaFoldDB" id="A0A845BI42"/>
<comment type="caution">
    <text evidence="3">The sequence shown here is derived from an EMBL/GenBank/DDBJ whole genome shotgun (WGS) entry which is preliminary data.</text>
</comment>
<feature type="region of interest" description="Disordered" evidence="1">
    <location>
        <begin position="82"/>
        <end position="137"/>
    </location>
</feature>
<reference evidence="3 4" key="1">
    <citation type="submission" date="2019-03" db="EMBL/GenBank/DDBJ databases">
        <title>Roseomonas sp. a novel Roseomonas species isolated from Sea whip Gorgonian.</title>
        <authorList>
            <person name="Li F."/>
            <person name="Pan X."/>
            <person name="Huang S."/>
            <person name="Li Z."/>
            <person name="Meng B."/>
        </authorList>
    </citation>
    <scope>NUCLEOTIDE SEQUENCE [LARGE SCALE GENOMIC DNA]</scope>
    <source>
        <strain evidence="3 4">M0104</strain>
    </source>
</reference>
<name>A0A845BI42_9PROT</name>
<evidence type="ECO:0000313" key="4">
    <source>
        <dbReference type="Proteomes" id="UP000460715"/>
    </source>
</evidence>
<dbReference type="Proteomes" id="UP000460715">
    <property type="component" value="Unassembled WGS sequence"/>
</dbReference>
<protein>
    <recommendedName>
        <fullName evidence="5">Type IV secretion protein Rhs</fullName>
    </recommendedName>
</protein>
<gene>
    <name evidence="3" type="ORF">E0493_16030</name>
</gene>
<sequence>MRRLERHALALALLLGLTEPAQAQPRPDFDGHGRFYGQSGHPSGPTRYYDPWGRYEGRSERSAGGGVRRYYDREGRYLGHEDIERDFRRRGMPGDSSSQGSGVQVYVDPTPFLQNQPPDPAAEPDFRRGRTPWFGGR</sequence>
<organism evidence="3 4">
    <name type="scientific">Teichococcus coralli</name>
    <dbReference type="NCBI Taxonomy" id="2545983"/>
    <lineage>
        <taxon>Bacteria</taxon>
        <taxon>Pseudomonadati</taxon>
        <taxon>Pseudomonadota</taxon>
        <taxon>Alphaproteobacteria</taxon>
        <taxon>Acetobacterales</taxon>
        <taxon>Roseomonadaceae</taxon>
        <taxon>Roseomonas</taxon>
    </lineage>
</organism>
<evidence type="ECO:0000313" key="3">
    <source>
        <dbReference type="EMBL" id="MXP64862.1"/>
    </source>
</evidence>
<proteinExistence type="predicted"/>
<feature type="chain" id="PRO_5032579119" description="Type IV secretion protein Rhs" evidence="2">
    <location>
        <begin position="24"/>
        <end position="137"/>
    </location>
</feature>
<accession>A0A845BI42</accession>
<evidence type="ECO:0000256" key="2">
    <source>
        <dbReference type="SAM" id="SignalP"/>
    </source>
</evidence>